<dbReference type="SUPFAM" id="SSF56112">
    <property type="entry name" value="Protein kinase-like (PK-like)"/>
    <property type="match status" value="1"/>
</dbReference>
<dbReference type="EMBL" id="CP000453">
    <property type="protein sequence ID" value="ABI58144.1"/>
    <property type="molecule type" value="Genomic_DNA"/>
</dbReference>
<name>Q0A4U3_ALKEH</name>
<dbReference type="KEGG" id="aeh:Mlg_2804"/>
<keyword evidence="1" id="KW-0418">Kinase</keyword>
<dbReference type="HOGENOM" id="CLU_086892_0_0_6"/>
<evidence type="ECO:0000313" key="2">
    <source>
        <dbReference type="Proteomes" id="UP000001962"/>
    </source>
</evidence>
<sequence>MPMSGIAPTFEAVPTLDHLRAAARRARGRVFSVQQGGRRWVVKQAVPGRGRARAWGGALLGRILLGYWLPRTPLRIGGDRQLHYEAGRLQRLHRAGEVVPAVAQVGEGFLVLEDGGAPLWRRIRHAGLDALRPVIARVAGDLGRFHGAGHWHGGAQLRNYLLAGEGERLVRIDFEEPLDEVMPLAARQVIDLYLLIHSITAFRQLSAGETTGLCRHALEAYLAGHAPDERMVACLVRAQATLRAIERRPGRLFRHTSKDLRRLFITAAAIEQTLPRDWRP</sequence>
<accession>Q0A4U3</accession>
<reference evidence="2" key="1">
    <citation type="submission" date="2006-08" db="EMBL/GenBank/DDBJ databases">
        <title>Complete sequence of Alkalilimnicola ehrilichei MLHE-1.</title>
        <authorList>
            <person name="Copeland A."/>
            <person name="Lucas S."/>
            <person name="Lapidus A."/>
            <person name="Barry K."/>
            <person name="Detter J.C."/>
            <person name="Glavina del Rio T."/>
            <person name="Hammon N."/>
            <person name="Israni S."/>
            <person name="Dalin E."/>
            <person name="Tice H."/>
            <person name="Pitluck S."/>
            <person name="Sims D."/>
            <person name="Brettin T."/>
            <person name="Bruce D."/>
            <person name="Han C."/>
            <person name="Tapia R."/>
            <person name="Gilna P."/>
            <person name="Schmutz J."/>
            <person name="Larimer F."/>
            <person name="Land M."/>
            <person name="Hauser L."/>
            <person name="Kyrpides N."/>
            <person name="Mikhailova N."/>
            <person name="Oremland R.S."/>
            <person name="Hoeft S.E."/>
            <person name="Switzer-Blum J."/>
            <person name="Kulp T."/>
            <person name="King G."/>
            <person name="Tabita R."/>
            <person name="Witte B."/>
            <person name="Santini J.M."/>
            <person name="Basu P."/>
            <person name="Hollibaugh J.T."/>
            <person name="Xie G."/>
            <person name="Stolz J.F."/>
            <person name="Richardson P."/>
        </authorList>
    </citation>
    <scope>NUCLEOTIDE SEQUENCE [LARGE SCALE GENOMIC DNA]</scope>
    <source>
        <strain evidence="2">ATCC BAA-1101 / DSM 17681 / MLHE-1</strain>
    </source>
</reference>
<organism evidence="1 2">
    <name type="scientific">Alkalilimnicola ehrlichii (strain ATCC BAA-1101 / DSM 17681 / MLHE-1)</name>
    <dbReference type="NCBI Taxonomy" id="187272"/>
    <lineage>
        <taxon>Bacteria</taxon>
        <taxon>Pseudomonadati</taxon>
        <taxon>Pseudomonadota</taxon>
        <taxon>Gammaproteobacteria</taxon>
        <taxon>Chromatiales</taxon>
        <taxon>Ectothiorhodospiraceae</taxon>
        <taxon>Alkalilimnicola</taxon>
    </lineage>
</organism>
<dbReference type="AlphaFoldDB" id="Q0A4U3"/>
<keyword evidence="1" id="KW-0723">Serine/threonine-protein kinase</keyword>
<dbReference type="eggNOG" id="COG3642">
    <property type="taxonomic scope" value="Bacteria"/>
</dbReference>
<keyword evidence="2" id="KW-1185">Reference proteome</keyword>
<dbReference type="GO" id="GO:0004674">
    <property type="term" value="F:protein serine/threonine kinase activity"/>
    <property type="evidence" value="ECO:0007669"/>
    <property type="project" value="UniProtKB-KW"/>
</dbReference>
<keyword evidence="1" id="KW-0808">Transferase</keyword>
<evidence type="ECO:0000313" key="1">
    <source>
        <dbReference type="EMBL" id="ABI58144.1"/>
    </source>
</evidence>
<proteinExistence type="predicted"/>
<dbReference type="InterPro" id="IPR011009">
    <property type="entry name" value="Kinase-like_dom_sf"/>
</dbReference>
<protein>
    <submittedName>
        <fullName evidence="1">Mn2+-dependent serine/threonine protein kinase</fullName>
    </submittedName>
</protein>
<gene>
    <name evidence="1" type="ordered locus">Mlg_2804</name>
</gene>
<dbReference type="Proteomes" id="UP000001962">
    <property type="component" value="Chromosome"/>
</dbReference>